<protein>
    <recommendedName>
        <fullName evidence="2">Kazal-like domain-containing protein</fullName>
    </recommendedName>
</protein>
<sequence length="345" mass="38789">MRLCSLIVVLAIVQSKFSKIGSVTIDQFKKSLDVMRMGCQPKFPNLSNDILDKFRTGIVPSDIPKDLKCYVRCVYQMSGTLGKKGELNLQKSLAQIPLLVPKEMQEEYKNAIRTCADTHKSHKDSCDKTWAQTICTRDLNPENNLKMNTFYIFAITLAALALTVQSAPSLKGCPLKCPYIWAPVCASNGKCHKTFSSSCFLEGQSCFNRLEKFTFKYNGECDFSKDVQCTEGKVKASKVSREVCDKACTKIYDPVCGFNGKCYKTFSSDCFLGSQNCENRQNNEMEFISIFKGECDFDNTCSELKFANDVPETVPEECNENCTRELELVCGFNGQCYQSFPNNCV</sequence>
<dbReference type="AlphaFoldDB" id="T1GG21"/>
<evidence type="ECO:0000313" key="3">
    <source>
        <dbReference type="EnsemblMetazoa" id="MESCA002326-PA"/>
    </source>
</evidence>
<feature type="signal peptide" evidence="1">
    <location>
        <begin position="1"/>
        <end position="18"/>
    </location>
</feature>
<dbReference type="SMART" id="SM00708">
    <property type="entry name" value="PhBP"/>
    <property type="match status" value="1"/>
</dbReference>
<dbReference type="Proteomes" id="UP000015102">
    <property type="component" value="Unassembled WGS sequence"/>
</dbReference>
<dbReference type="GO" id="GO:0035275">
    <property type="term" value="F:dibutyl phthalate binding"/>
    <property type="evidence" value="ECO:0007669"/>
    <property type="project" value="TreeGrafter"/>
</dbReference>
<keyword evidence="4" id="KW-1185">Reference proteome</keyword>
<dbReference type="Gene3D" id="3.30.60.30">
    <property type="match status" value="2"/>
</dbReference>
<dbReference type="SUPFAM" id="SSF100895">
    <property type="entry name" value="Kazal-type serine protease inhibitors"/>
    <property type="match status" value="2"/>
</dbReference>
<dbReference type="EnsemblMetazoa" id="MESCA002326-RA">
    <property type="protein sequence ID" value="MESCA002326-PA"/>
    <property type="gene ID" value="MESCA002326"/>
</dbReference>
<feature type="chain" id="PRO_5004588258" description="Kazal-like domain-containing protein" evidence="1">
    <location>
        <begin position="19"/>
        <end position="345"/>
    </location>
</feature>
<feature type="domain" description="Kazal-like" evidence="2">
    <location>
        <begin position="238"/>
        <end position="297"/>
    </location>
</feature>
<dbReference type="InterPro" id="IPR002350">
    <property type="entry name" value="Kazal_dom"/>
</dbReference>
<dbReference type="HOGENOM" id="CLU_804853_0_0_1"/>
<proteinExistence type="predicted"/>
<accession>T1GG21</accession>
<evidence type="ECO:0000313" key="4">
    <source>
        <dbReference type="Proteomes" id="UP000015102"/>
    </source>
</evidence>
<dbReference type="Pfam" id="PF07648">
    <property type="entry name" value="Kazal_2"/>
    <property type="match status" value="3"/>
</dbReference>
<dbReference type="Pfam" id="PF01395">
    <property type="entry name" value="PBP_GOBP"/>
    <property type="match status" value="1"/>
</dbReference>
<dbReference type="InterPro" id="IPR006170">
    <property type="entry name" value="PBP/GOBP"/>
</dbReference>
<dbReference type="GO" id="GO:0005549">
    <property type="term" value="F:odorant binding"/>
    <property type="evidence" value="ECO:0007669"/>
    <property type="project" value="InterPro"/>
</dbReference>
<dbReference type="PROSITE" id="PS51465">
    <property type="entry name" value="KAZAL_2"/>
    <property type="match status" value="2"/>
</dbReference>
<keyword evidence="1" id="KW-0732">Signal</keyword>
<dbReference type="Gene3D" id="1.10.238.20">
    <property type="entry name" value="Pheromone/general odorant binding protein domain"/>
    <property type="match status" value="1"/>
</dbReference>
<dbReference type="GO" id="GO:0042048">
    <property type="term" value="P:olfactory behavior"/>
    <property type="evidence" value="ECO:0007669"/>
    <property type="project" value="TreeGrafter"/>
</dbReference>
<dbReference type="GO" id="GO:0005576">
    <property type="term" value="C:extracellular region"/>
    <property type="evidence" value="ECO:0007669"/>
    <property type="project" value="TreeGrafter"/>
</dbReference>
<reference evidence="4" key="1">
    <citation type="submission" date="2013-02" db="EMBL/GenBank/DDBJ databases">
        <authorList>
            <person name="Hughes D."/>
        </authorList>
    </citation>
    <scope>NUCLEOTIDE SEQUENCE</scope>
    <source>
        <strain>Durham</strain>
        <strain evidence="4">NC isolate 2 -- Noor lab</strain>
    </source>
</reference>
<dbReference type="SUPFAM" id="SSF47565">
    <property type="entry name" value="Insect pheromone/odorant-binding proteins"/>
    <property type="match status" value="1"/>
</dbReference>
<evidence type="ECO:0000256" key="1">
    <source>
        <dbReference type="SAM" id="SignalP"/>
    </source>
</evidence>
<dbReference type="CDD" id="cd23992">
    <property type="entry name" value="PBP_GOBP"/>
    <property type="match status" value="1"/>
</dbReference>
<dbReference type="EMBL" id="CAQQ02025584">
    <property type="status" value="NOT_ANNOTATED_CDS"/>
    <property type="molecule type" value="Genomic_DNA"/>
</dbReference>
<dbReference type="PANTHER" id="PTHR21364:SF1">
    <property type="entry name" value="GENERAL ODORANT-BINDING PROTEIN LUSH"/>
    <property type="match status" value="1"/>
</dbReference>
<dbReference type="PANTHER" id="PTHR21364">
    <property type="entry name" value="GENERAL ODORANT-BINDING PROTEIN 19A"/>
    <property type="match status" value="1"/>
</dbReference>
<dbReference type="SMART" id="SM00280">
    <property type="entry name" value="KAZAL"/>
    <property type="match status" value="2"/>
</dbReference>
<dbReference type="InterPro" id="IPR036058">
    <property type="entry name" value="Kazal_dom_sf"/>
</dbReference>
<dbReference type="CDD" id="cd00104">
    <property type="entry name" value="KAZAL_FS"/>
    <property type="match status" value="2"/>
</dbReference>
<name>T1GG21_MEGSC</name>
<dbReference type="GO" id="GO:0007608">
    <property type="term" value="P:sensory perception of smell"/>
    <property type="evidence" value="ECO:0007669"/>
    <property type="project" value="TreeGrafter"/>
</dbReference>
<evidence type="ECO:0000259" key="2">
    <source>
        <dbReference type="PROSITE" id="PS51465"/>
    </source>
</evidence>
<dbReference type="InterPro" id="IPR036728">
    <property type="entry name" value="PBP_GOBP_sf"/>
</dbReference>
<feature type="domain" description="Kazal-like" evidence="2">
    <location>
        <begin position="167"/>
        <end position="223"/>
    </location>
</feature>
<organism evidence="3 4">
    <name type="scientific">Megaselia scalaris</name>
    <name type="common">Humpbacked fly</name>
    <name type="synonym">Phora scalaris</name>
    <dbReference type="NCBI Taxonomy" id="36166"/>
    <lineage>
        <taxon>Eukaryota</taxon>
        <taxon>Metazoa</taxon>
        <taxon>Ecdysozoa</taxon>
        <taxon>Arthropoda</taxon>
        <taxon>Hexapoda</taxon>
        <taxon>Insecta</taxon>
        <taxon>Pterygota</taxon>
        <taxon>Neoptera</taxon>
        <taxon>Endopterygota</taxon>
        <taxon>Diptera</taxon>
        <taxon>Brachycera</taxon>
        <taxon>Muscomorpha</taxon>
        <taxon>Platypezoidea</taxon>
        <taxon>Phoridae</taxon>
        <taxon>Megaseliini</taxon>
        <taxon>Megaselia</taxon>
    </lineage>
</organism>
<reference evidence="3" key="2">
    <citation type="submission" date="2015-06" db="UniProtKB">
        <authorList>
            <consortium name="EnsemblMetazoa"/>
        </authorList>
    </citation>
    <scope>IDENTIFICATION</scope>
</reference>